<dbReference type="PATRIC" id="fig|1300222.3.peg.4194"/>
<dbReference type="RefSeq" id="WP_003390441.1">
    <property type="nucleotide sequence ID" value="NZ_APBN01000011.1"/>
</dbReference>
<sequence>MKSRCTCLLFCLSLASISFATASSANESGEGYIKMFDKKLEEAQRANACKERLRRLEPPEPVKLQDPPFLPEGAFPSVVLPINEIVQTGKKLPYQTIVSLPSYQRPAYEEHWHSTVGRWSYMPNRIHYALHRLFTAYDIGLSSWYDFEHNMGLSIPMFQNEKSLDLYIVAFQTEVTQVYTKGNQVVVVGKPKRTGAVAITIKTGDLEPANKAELLLVQLATTSGDEIDYSLIEYVPPDFWNKQNEQLKKQERKKDA</sequence>
<dbReference type="EMBL" id="APBN01000011">
    <property type="protein sequence ID" value="EMT50915.1"/>
    <property type="molecule type" value="Genomic_DNA"/>
</dbReference>
<protein>
    <submittedName>
        <fullName evidence="2">Uncharacterized protein</fullName>
    </submittedName>
</protein>
<accession>M8E630</accession>
<dbReference type="AlphaFoldDB" id="M8E630"/>
<keyword evidence="1" id="KW-0732">Signal</keyword>
<dbReference type="STRING" id="1300222.I532_19956"/>
<proteinExistence type="predicted"/>
<dbReference type="Proteomes" id="UP000012081">
    <property type="component" value="Unassembled WGS sequence"/>
</dbReference>
<dbReference type="OrthoDB" id="1737435at2"/>
<evidence type="ECO:0000256" key="1">
    <source>
        <dbReference type="SAM" id="SignalP"/>
    </source>
</evidence>
<evidence type="ECO:0000313" key="2">
    <source>
        <dbReference type="EMBL" id="EMT50915.1"/>
    </source>
</evidence>
<keyword evidence="3" id="KW-1185">Reference proteome</keyword>
<name>M8E630_9BACL</name>
<feature type="signal peptide" evidence="1">
    <location>
        <begin position="1"/>
        <end position="20"/>
    </location>
</feature>
<organism evidence="2 3">
    <name type="scientific">Brevibacillus borstelensis AK1</name>
    <dbReference type="NCBI Taxonomy" id="1300222"/>
    <lineage>
        <taxon>Bacteria</taxon>
        <taxon>Bacillati</taxon>
        <taxon>Bacillota</taxon>
        <taxon>Bacilli</taxon>
        <taxon>Bacillales</taxon>
        <taxon>Paenibacillaceae</taxon>
        <taxon>Brevibacillus</taxon>
    </lineage>
</organism>
<evidence type="ECO:0000313" key="3">
    <source>
        <dbReference type="Proteomes" id="UP000012081"/>
    </source>
</evidence>
<comment type="caution">
    <text evidence="2">The sequence shown here is derived from an EMBL/GenBank/DDBJ whole genome shotgun (WGS) entry which is preliminary data.</text>
</comment>
<feature type="chain" id="PRO_5038390322" evidence="1">
    <location>
        <begin position="21"/>
        <end position="256"/>
    </location>
</feature>
<gene>
    <name evidence="2" type="ORF">I532_19956</name>
</gene>
<reference evidence="2 3" key="1">
    <citation type="submission" date="2013-03" db="EMBL/GenBank/DDBJ databases">
        <title>Assembly of a new bacterial strain Brevibacillus borstelensis AK1.</title>
        <authorList>
            <person name="Rajan I."/>
            <person name="PoliReddy D."/>
            <person name="Sugumar T."/>
            <person name="Rathinam K."/>
            <person name="Alqarawi S."/>
            <person name="Khalil A.B."/>
            <person name="Sivakumar N."/>
        </authorList>
    </citation>
    <scope>NUCLEOTIDE SEQUENCE [LARGE SCALE GENOMIC DNA]</scope>
    <source>
        <strain evidence="2 3">AK1</strain>
    </source>
</reference>